<dbReference type="PANTHER" id="PTHR45339">
    <property type="entry name" value="HYBRID SIGNAL TRANSDUCTION HISTIDINE KINASE J"/>
    <property type="match status" value="1"/>
</dbReference>
<dbReference type="CDD" id="cd00082">
    <property type="entry name" value="HisKA"/>
    <property type="match status" value="1"/>
</dbReference>
<reference evidence="15 16" key="1">
    <citation type="submission" date="2013-03" db="EMBL/GenBank/DDBJ databases">
        <title>The Genome Sequence of Capronia epimyces CBS 606.96.</title>
        <authorList>
            <consortium name="The Broad Institute Genomics Platform"/>
            <person name="Cuomo C."/>
            <person name="de Hoog S."/>
            <person name="Gorbushina A."/>
            <person name="Walker B."/>
            <person name="Young S.K."/>
            <person name="Zeng Q."/>
            <person name="Gargeya S."/>
            <person name="Fitzgerald M."/>
            <person name="Haas B."/>
            <person name="Abouelleil A."/>
            <person name="Allen A.W."/>
            <person name="Alvarado L."/>
            <person name="Arachchi H.M."/>
            <person name="Berlin A.M."/>
            <person name="Chapman S.B."/>
            <person name="Gainer-Dewar J."/>
            <person name="Goldberg J."/>
            <person name="Griggs A."/>
            <person name="Gujja S."/>
            <person name="Hansen M."/>
            <person name="Howarth C."/>
            <person name="Imamovic A."/>
            <person name="Ireland A."/>
            <person name="Larimer J."/>
            <person name="McCowan C."/>
            <person name="Murphy C."/>
            <person name="Pearson M."/>
            <person name="Poon T.W."/>
            <person name="Priest M."/>
            <person name="Roberts A."/>
            <person name="Saif S."/>
            <person name="Shea T."/>
            <person name="Sisk P."/>
            <person name="Sykes S."/>
            <person name="Wortman J."/>
            <person name="Nusbaum C."/>
            <person name="Birren B."/>
        </authorList>
    </citation>
    <scope>NUCLEOTIDE SEQUENCE [LARGE SCALE GENOMIC DNA]</scope>
    <source>
        <strain evidence="15 16">CBS 606.96</strain>
    </source>
</reference>
<dbReference type="EMBL" id="AMGY01000001">
    <property type="protein sequence ID" value="EXJ92198.1"/>
    <property type="molecule type" value="Genomic_DNA"/>
</dbReference>
<dbReference type="PROSITE" id="PS50109">
    <property type="entry name" value="HIS_KIN"/>
    <property type="match status" value="1"/>
</dbReference>
<dbReference type="InterPro" id="IPR001610">
    <property type="entry name" value="PAC"/>
</dbReference>
<dbReference type="InterPro" id="IPR000700">
    <property type="entry name" value="PAS-assoc_C"/>
</dbReference>
<dbReference type="STRING" id="1182542.W9YI17"/>
<dbReference type="Gene3D" id="3.30.565.10">
    <property type="entry name" value="Histidine kinase-like ATPase, C-terminal domain"/>
    <property type="match status" value="1"/>
</dbReference>
<protein>
    <recommendedName>
        <fullName evidence="3">histidine kinase</fullName>
        <ecNumber evidence="3">2.7.13.3</ecNumber>
    </recommendedName>
</protein>
<keyword evidence="8" id="KW-0902">Two-component regulatory system</keyword>
<dbReference type="FunFam" id="3.30.450.20:FF:000136">
    <property type="entry name" value="Sensor histidine kinase/response regulator Fos-1"/>
    <property type="match status" value="1"/>
</dbReference>
<dbReference type="CDD" id="cd17546">
    <property type="entry name" value="REC_hyHK_CKI1_RcsC-like"/>
    <property type="match status" value="1"/>
</dbReference>
<dbReference type="Gene3D" id="1.10.287.130">
    <property type="match status" value="1"/>
</dbReference>
<dbReference type="PROSITE" id="PS50112">
    <property type="entry name" value="PAS"/>
    <property type="match status" value="1"/>
</dbReference>
<dbReference type="Pfam" id="PF00072">
    <property type="entry name" value="Response_reg"/>
    <property type="match status" value="1"/>
</dbReference>
<dbReference type="Pfam" id="PF08448">
    <property type="entry name" value="PAS_4"/>
    <property type="match status" value="1"/>
</dbReference>
<name>W9YI17_9EURO</name>
<dbReference type="Proteomes" id="UP000019478">
    <property type="component" value="Unassembled WGS sequence"/>
</dbReference>
<dbReference type="CDD" id="cd16922">
    <property type="entry name" value="HATPase_EvgS-ArcB-TorS-like"/>
    <property type="match status" value="1"/>
</dbReference>
<proteinExistence type="predicted"/>
<dbReference type="SMART" id="SM00086">
    <property type="entry name" value="PAC"/>
    <property type="match status" value="1"/>
</dbReference>
<dbReference type="EC" id="2.7.13.3" evidence="3"/>
<dbReference type="eggNOG" id="KOG0519">
    <property type="taxonomic scope" value="Eukaryota"/>
</dbReference>
<dbReference type="SMART" id="SM00091">
    <property type="entry name" value="PAS"/>
    <property type="match status" value="2"/>
</dbReference>
<sequence>MKSRKRVAVDQLKDAIRADSAEPCLPGSLHKPLSSDHLSPPLSPQSTSGHQSSVGMERIFTLSPTPTAVLDKDLRVILVSASSRKLCNVEPDECRGRAFLDGLDQRLMPTNHAITAKLVQDAIVTRKEQISEPVPGTDLPGYWRLRVLPIFDADELVYIVVEAQDVTEDVQRNLSYSTQLSSAETYRILVSTLRDYAIFMLTPDGRIATWNTGAMLLKQFTQEEIVGKHFSTFYSEEDRKARKPEKELELALRDGKVEDEGWRVRKDGSRFWANVIITPVYRDGELTGFSKVTRDLTERKAAEARLIAAYEEASRLKSDFLANMSHEIRTPMHGMLSALSLLTDTGLSKEQKELTDIIDESGAILLQVINDILDYSKLSSGSFSISKDVLNISEVVAAVRRCFKVGSNNDLKLEVELDPRLPKFAQGDALRYRQILQNLVSNAIKFTDQGYVQVKVTLTGENEDSYDIRTEVIDTGIGVSLESEHILFTPFTQLDKFSTKRYKGTGLGLSICKSLVELMGGTIGFGPNPEQHGSIFYFTLKLNKLDARAPAPPIPNTSDTDLKELGQKKTILLVEDNAINQTIMVRLLRAFGFEKVDVAGDGQEGLRLVKQKPLTYNLILMDISMPVMDGVTATKEIRRLGHSIPIIAMTANALKGDEEAYLAEGMNDYVAKPVDRKLLTQALLRWLR</sequence>
<evidence type="ECO:0000259" key="11">
    <source>
        <dbReference type="PROSITE" id="PS50109"/>
    </source>
</evidence>
<feature type="modified residue" description="4-aspartylphosphate" evidence="9">
    <location>
        <position position="622"/>
    </location>
</feature>
<feature type="domain" description="Histidine kinase" evidence="11">
    <location>
        <begin position="323"/>
        <end position="544"/>
    </location>
</feature>
<comment type="subcellular location">
    <subcellularLocation>
        <location evidence="2">Cytoplasm</location>
    </subcellularLocation>
</comment>
<dbReference type="PRINTS" id="PR00344">
    <property type="entry name" value="BCTRLSENSOR"/>
</dbReference>
<dbReference type="Pfam" id="PF13426">
    <property type="entry name" value="PAS_9"/>
    <property type="match status" value="1"/>
</dbReference>
<accession>W9YI17</accession>
<dbReference type="GO" id="GO:0000155">
    <property type="term" value="F:phosphorelay sensor kinase activity"/>
    <property type="evidence" value="ECO:0007669"/>
    <property type="project" value="InterPro"/>
</dbReference>
<dbReference type="SMART" id="SM00448">
    <property type="entry name" value="REC"/>
    <property type="match status" value="1"/>
</dbReference>
<dbReference type="SUPFAM" id="SSF55874">
    <property type="entry name" value="ATPase domain of HSP90 chaperone/DNA topoisomerase II/histidine kinase"/>
    <property type="match status" value="1"/>
</dbReference>
<dbReference type="Gene3D" id="3.40.50.2300">
    <property type="match status" value="1"/>
</dbReference>
<dbReference type="CDD" id="cd00130">
    <property type="entry name" value="PAS"/>
    <property type="match status" value="1"/>
</dbReference>
<evidence type="ECO:0000256" key="2">
    <source>
        <dbReference type="ARBA" id="ARBA00004496"/>
    </source>
</evidence>
<feature type="domain" description="Response regulatory" evidence="12">
    <location>
        <begin position="570"/>
        <end position="687"/>
    </location>
</feature>
<dbReference type="Pfam" id="PF02518">
    <property type="entry name" value="HATPase_c"/>
    <property type="match status" value="1"/>
</dbReference>
<evidence type="ECO:0000259" key="13">
    <source>
        <dbReference type="PROSITE" id="PS50112"/>
    </source>
</evidence>
<evidence type="ECO:0000256" key="1">
    <source>
        <dbReference type="ARBA" id="ARBA00000085"/>
    </source>
</evidence>
<keyword evidence="5 9" id="KW-0597">Phosphoprotein</keyword>
<dbReference type="InterPro" id="IPR036890">
    <property type="entry name" value="HATPase_C_sf"/>
</dbReference>
<gene>
    <name evidence="15" type="ORF">A1O3_00748</name>
</gene>
<dbReference type="RefSeq" id="XP_007729088.1">
    <property type="nucleotide sequence ID" value="XM_007730898.1"/>
</dbReference>
<dbReference type="SUPFAM" id="SSF52172">
    <property type="entry name" value="CheY-like"/>
    <property type="match status" value="1"/>
</dbReference>
<dbReference type="NCBIfam" id="TIGR00229">
    <property type="entry name" value="sensory_box"/>
    <property type="match status" value="1"/>
</dbReference>
<keyword evidence="7" id="KW-0418">Kinase</keyword>
<dbReference type="AlphaFoldDB" id="W9YI17"/>
<dbReference type="FunFam" id="3.30.565.10:FF:000010">
    <property type="entry name" value="Sensor histidine kinase RcsC"/>
    <property type="match status" value="1"/>
</dbReference>
<keyword evidence="16" id="KW-1185">Reference proteome</keyword>
<feature type="domain" description="PAS" evidence="13">
    <location>
        <begin position="182"/>
        <end position="255"/>
    </location>
</feature>
<keyword evidence="6" id="KW-0808">Transferase</keyword>
<evidence type="ECO:0000259" key="14">
    <source>
        <dbReference type="PROSITE" id="PS50113"/>
    </source>
</evidence>
<dbReference type="PROSITE" id="PS50110">
    <property type="entry name" value="RESPONSE_REGULATORY"/>
    <property type="match status" value="1"/>
</dbReference>
<comment type="catalytic activity">
    <reaction evidence="1">
        <text>ATP + protein L-histidine = ADP + protein N-phospho-L-histidine.</text>
        <dbReference type="EC" id="2.7.13.3"/>
    </reaction>
</comment>
<evidence type="ECO:0000256" key="4">
    <source>
        <dbReference type="ARBA" id="ARBA00022490"/>
    </source>
</evidence>
<dbReference type="PROSITE" id="PS50113">
    <property type="entry name" value="PAC"/>
    <property type="match status" value="1"/>
</dbReference>
<dbReference type="HOGENOM" id="CLU_000445_114_15_1"/>
<dbReference type="GeneID" id="19164888"/>
<feature type="region of interest" description="Disordered" evidence="10">
    <location>
        <begin position="20"/>
        <end position="53"/>
    </location>
</feature>
<dbReference type="InterPro" id="IPR004358">
    <property type="entry name" value="Sig_transdc_His_kin-like_C"/>
</dbReference>
<dbReference type="FunFam" id="1.10.287.130:FF:000030">
    <property type="entry name" value="Putative histidine kinase 5"/>
    <property type="match status" value="1"/>
</dbReference>
<dbReference type="GO" id="GO:0005737">
    <property type="term" value="C:cytoplasm"/>
    <property type="evidence" value="ECO:0007669"/>
    <property type="project" value="UniProtKB-SubCell"/>
</dbReference>
<dbReference type="Gene3D" id="3.30.450.20">
    <property type="entry name" value="PAS domain"/>
    <property type="match status" value="2"/>
</dbReference>
<dbReference type="InterPro" id="IPR036097">
    <property type="entry name" value="HisK_dim/P_sf"/>
</dbReference>
<organism evidence="15 16">
    <name type="scientific">Capronia epimyces CBS 606.96</name>
    <dbReference type="NCBI Taxonomy" id="1182542"/>
    <lineage>
        <taxon>Eukaryota</taxon>
        <taxon>Fungi</taxon>
        <taxon>Dikarya</taxon>
        <taxon>Ascomycota</taxon>
        <taxon>Pezizomycotina</taxon>
        <taxon>Eurotiomycetes</taxon>
        <taxon>Chaetothyriomycetidae</taxon>
        <taxon>Chaetothyriales</taxon>
        <taxon>Herpotrichiellaceae</taxon>
        <taxon>Capronia</taxon>
    </lineage>
</organism>
<comment type="caution">
    <text evidence="15">The sequence shown here is derived from an EMBL/GenBank/DDBJ whole genome shotgun (WGS) entry which is preliminary data.</text>
</comment>
<evidence type="ECO:0000256" key="5">
    <source>
        <dbReference type="ARBA" id="ARBA00022553"/>
    </source>
</evidence>
<dbReference type="InterPro" id="IPR011006">
    <property type="entry name" value="CheY-like_superfamily"/>
</dbReference>
<dbReference type="SUPFAM" id="SSF55785">
    <property type="entry name" value="PYP-like sensor domain (PAS domain)"/>
    <property type="match status" value="2"/>
</dbReference>
<dbReference type="InterPro" id="IPR013656">
    <property type="entry name" value="PAS_4"/>
</dbReference>
<evidence type="ECO:0000256" key="9">
    <source>
        <dbReference type="PROSITE-ProRule" id="PRU00169"/>
    </source>
</evidence>
<dbReference type="PANTHER" id="PTHR45339:SF1">
    <property type="entry name" value="HYBRID SIGNAL TRANSDUCTION HISTIDINE KINASE J"/>
    <property type="match status" value="1"/>
</dbReference>
<dbReference type="SUPFAM" id="SSF47384">
    <property type="entry name" value="Homodimeric domain of signal transducing histidine kinase"/>
    <property type="match status" value="1"/>
</dbReference>
<dbReference type="InterPro" id="IPR003661">
    <property type="entry name" value="HisK_dim/P_dom"/>
</dbReference>
<dbReference type="InterPro" id="IPR035965">
    <property type="entry name" value="PAS-like_dom_sf"/>
</dbReference>
<dbReference type="SMART" id="SM00387">
    <property type="entry name" value="HATPase_c"/>
    <property type="match status" value="1"/>
</dbReference>
<dbReference type="Pfam" id="PF00512">
    <property type="entry name" value="HisKA"/>
    <property type="match status" value="1"/>
</dbReference>
<dbReference type="OrthoDB" id="60033at2759"/>
<feature type="compositionally biased region" description="Low complexity" evidence="10">
    <location>
        <begin position="28"/>
        <end position="46"/>
    </location>
</feature>
<keyword evidence="4" id="KW-0963">Cytoplasm</keyword>
<dbReference type="SMART" id="SM00388">
    <property type="entry name" value="HisKA"/>
    <property type="match status" value="1"/>
</dbReference>
<evidence type="ECO:0000313" key="16">
    <source>
        <dbReference type="Proteomes" id="UP000019478"/>
    </source>
</evidence>
<feature type="domain" description="PAC" evidence="14">
    <location>
        <begin position="257"/>
        <end position="308"/>
    </location>
</feature>
<evidence type="ECO:0000256" key="7">
    <source>
        <dbReference type="ARBA" id="ARBA00022777"/>
    </source>
</evidence>
<evidence type="ECO:0000256" key="10">
    <source>
        <dbReference type="SAM" id="MobiDB-lite"/>
    </source>
</evidence>
<dbReference type="InterPro" id="IPR005467">
    <property type="entry name" value="His_kinase_dom"/>
</dbReference>
<dbReference type="InterPro" id="IPR003594">
    <property type="entry name" value="HATPase_dom"/>
</dbReference>
<evidence type="ECO:0000313" key="15">
    <source>
        <dbReference type="EMBL" id="EXJ92198.1"/>
    </source>
</evidence>
<evidence type="ECO:0000256" key="8">
    <source>
        <dbReference type="ARBA" id="ARBA00023012"/>
    </source>
</evidence>
<evidence type="ECO:0000256" key="3">
    <source>
        <dbReference type="ARBA" id="ARBA00012438"/>
    </source>
</evidence>
<evidence type="ECO:0000256" key="6">
    <source>
        <dbReference type="ARBA" id="ARBA00022679"/>
    </source>
</evidence>
<dbReference type="InterPro" id="IPR001789">
    <property type="entry name" value="Sig_transdc_resp-reg_receiver"/>
</dbReference>
<dbReference type="InterPro" id="IPR000014">
    <property type="entry name" value="PAS"/>
</dbReference>
<evidence type="ECO:0000259" key="12">
    <source>
        <dbReference type="PROSITE" id="PS50110"/>
    </source>
</evidence>